<dbReference type="PROSITE" id="PS01357">
    <property type="entry name" value="ZF_ZZ_1"/>
    <property type="match status" value="1"/>
</dbReference>
<protein>
    <submittedName>
        <fullName evidence="7">ZZ-type domain-containing protein</fullName>
    </submittedName>
</protein>
<dbReference type="GO" id="GO:0005080">
    <property type="term" value="F:protein kinase C binding"/>
    <property type="evidence" value="ECO:0007669"/>
    <property type="project" value="TreeGrafter"/>
</dbReference>
<dbReference type="GO" id="GO:0070530">
    <property type="term" value="F:K63-linked polyubiquitin modification-dependent protein binding"/>
    <property type="evidence" value="ECO:0007669"/>
    <property type="project" value="TreeGrafter"/>
</dbReference>
<evidence type="ECO:0000259" key="5">
    <source>
        <dbReference type="PROSITE" id="PS50135"/>
    </source>
</evidence>
<evidence type="ECO:0000313" key="6">
    <source>
        <dbReference type="Proteomes" id="UP000492821"/>
    </source>
</evidence>
<dbReference type="InterPro" id="IPR000433">
    <property type="entry name" value="Znf_ZZ"/>
</dbReference>
<sequence>MKTRFYQPSAGSLRSFAARTGLRPVLFAKGSLRQLCYYASLLIELDKDLIKAVLAKASTFKKADVAAAPVHEDWTCRECFLEPIIGHRFTCLICRGYTLCQSCEKKGLHAHHALVRTVTDDFAVPDVYESINWVLGETS</sequence>
<reference evidence="7" key="2">
    <citation type="submission" date="2020-10" db="UniProtKB">
        <authorList>
            <consortium name="WormBaseParasite"/>
        </authorList>
    </citation>
    <scope>IDENTIFICATION</scope>
</reference>
<dbReference type="GO" id="GO:0016235">
    <property type="term" value="C:aggresome"/>
    <property type="evidence" value="ECO:0007669"/>
    <property type="project" value="TreeGrafter"/>
</dbReference>
<feature type="domain" description="ZZ-type" evidence="5">
    <location>
        <begin position="71"/>
        <end position="122"/>
    </location>
</feature>
<dbReference type="GO" id="GO:0007032">
    <property type="term" value="P:endosome organization"/>
    <property type="evidence" value="ECO:0007669"/>
    <property type="project" value="TreeGrafter"/>
</dbReference>
<dbReference type="SMART" id="SM00291">
    <property type="entry name" value="ZnF_ZZ"/>
    <property type="match status" value="1"/>
</dbReference>
<dbReference type="PANTHER" id="PTHR15090:SF0">
    <property type="entry name" value="SEQUESTOSOME-1"/>
    <property type="match status" value="1"/>
</dbReference>
<keyword evidence="2 4" id="KW-0863">Zinc-finger</keyword>
<evidence type="ECO:0000313" key="7">
    <source>
        <dbReference type="WBParaSite" id="Pan_g214.t1"/>
    </source>
</evidence>
<dbReference type="SUPFAM" id="SSF57850">
    <property type="entry name" value="RING/U-box"/>
    <property type="match status" value="1"/>
</dbReference>
<evidence type="ECO:0000256" key="3">
    <source>
        <dbReference type="ARBA" id="ARBA00022833"/>
    </source>
</evidence>
<dbReference type="GO" id="GO:0044753">
    <property type="term" value="C:amphisome"/>
    <property type="evidence" value="ECO:0007669"/>
    <property type="project" value="TreeGrafter"/>
</dbReference>
<organism evidence="6 7">
    <name type="scientific">Panagrellus redivivus</name>
    <name type="common">Microworm</name>
    <dbReference type="NCBI Taxonomy" id="6233"/>
    <lineage>
        <taxon>Eukaryota</taxon>
        <taxon>Metazoa</taxon>
        <taxon>Ecdysozoa</taxon>
        <taxon>Nematoda</taxon>
        <taxon>Chromadorea</taxon>
        <taxon>Rhabditida</taxon>
        <taxon>Tylenchina</taxon>
        <taxon>Panagrolaimomorpha</taxon>
        <taxon>Panagrolaimoidea</taxon>
        <taxon>Panagrolaimidae</taxon>
        <taxon>Panagrellus</taxon>
    </lineage>
</organism>
<dbReference type="Proteomes" id="UP000492821">
    <property type="component" value="Unassembled WGS sequence"/>
</dbReference>
<evidence type="ECO:0000256" key="1">
    <source>
        <dbReference type="ARBA" id="ARBA00022723"/>
    </source>
</evidence>
<dbReference type="InterPro" id="IPR052260">
    <property type="entry name" value="Autophagy_Rcpt_SigReg"/>
</dbReference>
<accession>A0A7E4VIN4</accession>
<keyword evidence="6" id="KW-1185">Reference proteome</keyword>
<dbReference type="PROSITE" id="PS50135">
    <property type="entry name" value="ZF_ZZ_2"/>
    <property type="match status" value="1"/>
</dbReference>
<keyword evidence="3" id="KW-0862">Zinc</keyword>
<reference evidence="6" key="1">
    <citation type="journal article" date="2013" name="Genetics">
        <title>The draft genome and transcriptome of Panagrellus redivivus are shaped by the harsh demands of a free-living lifestyle.</title>
        <authorList>
            <person name="Srinivasan J."/>
            <person name="Dillman A.R."/>
            <person name="Macchietto M.G."/>
            <person name="Heikkinen L."/>
            <person name="Lakso M."/>
            <person name="Fracchia K.M."/>
            <person name="Antoshechkin I."/>
            <person name="Mortazavi A."/>
            <person name="Wong G."/>
            <person name="Sternberg P.W."/>
        </authorList>
    </citation>
    <scope>NUCLEOTIDE SEQUENCE [LARGE SCALE GENOMIC DNA]</scope>
    <source>
        <strain evidence="6">MT8872</strain>
    </source>
</reference>
<keyword evidence="1" id="KW-0479">Metal-binding</keyword>
<dbReference type="GO" id="GO:0000423">
    <property type="term" value="P:mitophagy"/>
    <property type="evidence" value="ECO:0007669"/>
    <property type="project" value="TreeGrafter"/>
</dbReference>
<dbReference type="AlphaFoldDB" id="A0A7E4VIN4"/>
<dbReference type="PANTHER" id="PTHR15090">
    <property type="entry name" value="SEQUESTOSOME 1-RELATED"/>
    <property type="match status" value="1"/>
</dbReference>
<evidence type="ECO:0000256" key="4">
    <source>
        <dbReference type="PROSITE-ProRule" id="PRU00228"/>
    </source>
</evidence>
<dbReference type="CDD" id="cd02340">
    <property type="entry name" value="ZZ_NBR1_like"/>
    <property type="match status" value="1"/>
</dbReference>
<proteinExistence type="predicted"/>
<name>A0A7E4VIN4_PANRE</name>
<dbReference type="Gene3D" id="3.30.60.90">
    <property type="match status" value="1"/>
</dbReference>
<dbReference type="GO" id="GO:0008270">
    <property type="term" value="F:zinc ion binding"/>
    <property type="evidence" value="ECO:0007669"/>
    <property type="project" value="UniProtKB-KW"/>
</dbReference>
<dbReference type="WBParaSite" id="Pan_g214.t1">
    <property type="protein sequence ID" value="Pan_g214.t1"/>
    <property type="gene ID" value="Pan_g214"/>
</dbReference>
<dbReference type="InterPro" id="IPR043145">
    <property type="entry name" value="Znf_ZZ_sf"/>
</dbReference>
<dbReference type="Pfam" id="PF00569">
    <property type="entry name" value="ZZ"/>
    <property type="match status" value="1"/>
</dbReference>
<evidence type="ECO:0000256" key="2">
    <source>
        <dbReference type="ARBA" id="ARBA00022771"/>
    </source>
</evidence>
<dbReference type="GO" id="GO:0035973">
    <property type="term" value="P:aggrephagy"/>
    <property type="evidence" value="ECO:0007669"/>
    <property type="project" value="TreeGrafter"/>
</dbReference>